<organism evidence="2">
    <name type="scientific">hydrothermal vent metagenome</name>
    <dbReference type="NCBI Taxonomy" id="652676"/>
    <lineage>
        <taxon>unclassified sequences</taxon>
        <taxon>metagenomes</taxon>
        <taxon>ecological metagenomes</taxon>
    </lineage>
</organism>
<feature type="transmembrane region" description="Helical" evidence="1">
    <location>
        <begin position="97"/>
        <end position="119"/>
    </location>
</feature>
<evidence type="ECO:0000313" key="2">
    <source>
        <dbReference type="EMBL" id="VAX10203.1"/>
    </source>
</evidence>
<evidence type="ECO:0000256" key="1">
    <source>
        <dbReference type="SAM" id="Phobius"/>
    </source>
</evidence>
<keyword evidence="1" id="KW-1133">Transmembrane helix</keyword>
<keyword evidence="1" id="KW-0472">Membrane</keyword>
<accession>A0A3B1BDW3</accession>
<feature type="transmembrane region" description="Helical" evidence="1">
    <location>
        <begin position="40"/>
        <end position="61"/>
    </location>
</feature>
<sequence>MNLKKTTLIVMIITFIYTGLQISKYLSVVLVAEQLKLFDLVIWTSGLLSSVGLCVFLFVFYQNLTSATDGLNQALGASPKVIEGKDGSRKNKWEFDWVGALVGMGVTGLFLGGVGKKYIIAEAMSGGGGEFAVSIGLVIVIMVGIIAGYGVKLIKRK</sequence>
<protein>
    <submittedName>
        <fullName evidence="2">Uncharacterized protein</fullName>
    </submittedName>
</protein>
<dbReference type="EMBL" id="UOFX01000067">
    <property type="protein sequence ID" value="VAX10203.1"/>
    <property type="molecule type" value="Genomic_DNA"/>
</dbReference>
<feature type="transmembrane region" description="Helical" evidence="1">
    <location>
        <begin position="131"/>
        <end position="151"/>
    </location>
</feature>
<dbReference type="AlphaFoldDB" id="A0A3B1BDW3"/>
<proteinExistence type="predicted"/>
<keyword evidence="1" id="KW-0812">Transmembrane</keyword>
<name>A0A3B1BDW3_9ZZZZ</name>
<reference evidence="2" key="1">
    <citation type="submission" date="2018-06" db="EMBL/GenBank/DDBJ databases">
        <authorList>
            <person name="Zhirakovskaya E."/>
        </authorList>
    </citation>
    <scope>NUCLEOTIDE SEQUENCE</scope>
</reference>
<gene>
    <name evidence="2" type="ORF">MNBD_GAMMA26-2653</name>
</gene>
<feature type="transmembrane region" description="Helical" evidence="1">
    <location>
        <begin position="7"/>
        <end position="28"/>
    </location>
</feature>